<comment type="caution">
    <text evidence="8">The sequence shown here is derived from an EMBL/GenBank/DDBJ whole genome shotgun (WGS) entry which is preliminary data.</text>
</comment>
<feature type="transmembrane region" description="Helical" evidence="7">
    <location>
        <begin position="184"/>
        <end position="202"/>
    </location>
</feature>
<evidence type="ECO:0000256" key="6">
    <source>
        <dbReference type="RuleBase" id="RU362091"/>
    </source>
</evidence>
<dbReference type="RefSeq" id="WP_099150198.1">
    <property type="nucleotide sequence ID" value="NZ_PDUD01000018.1"/>
</dbReference>
<feature type="transmembrane region" description="Helical" evidence="7">
    <location>
        <begin position="277"/>
        <end position="296"/>
    </location>
</feature>
<evidence type="ECO:0000256" key="5">
    <source>
        <dbReference type="ARBA" id="ARBA00023136"/>
    </source>
</evidence>
<dbReference type="InterPro" id="IPR038377">
    <property type="entry name" value="Na/Glc_symporter_sf"/>
</dbReference>
<evidence type="ECO:0000256" key="1">
    <source>
        <dbReference type="ARBA" id="ARBA00004141"/>
    </source>
</evidence>
<gene>
    <name evidence="8" type="ORF">CRP01_11570</name>
</gene>
<evidence type="ECO:0000256" key="4">
    <source>
        <dbReference type="ARBA" id="ARBA00022989"/>
    </source>
</evidence>
<evidence type="ECO:0000256" key="3">
    <source>
        <dbReference type="ARBA" id="ARBA00022692"/>
    </source>
</evidence>
<evidence type="ECO:0000256" key="2">
    <source>
        <dbReference type="ARBA" id="ARBA00006434"/>
    </source>
</evidence>
<keyword evidence="4 7" id="KW-1133">Transmembrane helix</keyword>
<evidence type="ECO:0000313" key="9">
    <source>
        <dbReference type="Proteomes" id="UP000223913"/>
    </source>
</evidence>
<dbReference type="GO" id="GO:0005412">
    <property type="term" value="F:D-glucose:sodium symporter activity"/>
    <property type="evidence" value="ECO:0007669"/>
    <property type="project" value="TreeGrafter"/>
</dbReference>
<dbReference type="Gene3D" id="1.20.1730.10">
    <property type="entry name" value="Sodium/glucose cotransporter"/>
    <property type="match status" value="1"/>
</dbReference>
<evidence type="ECO:0000256" key="7">
    <source>
        <dbReference type="SAM" id="Phobius"/>
    </source>
</evidence>
<dbReference type="AlphaFoldDB" id="A0A2D0NCH9"/>
<feature type="transmembrane region" description="Helical" evidence="7">
    <location>
        <begin position="317"/>
        <end position="343"/>
    </location>
</feature>
<dbReference type="GO" id="GO:0005886">
    <property type="term" value="C:plasma membrane"/>
    <property type="evidence" value="ECO:0007669"/>
    <property type="project" value="TreeGrafter"/>
</dbReference>
<protein>
    <submittedName>
        <fullName evidence="8">Sodium transporter</fullName>
    </submittedName>
</protein>
<proteinExistence type="inferred from homology"/>
<dbReference type="PANTHER" id="PTHR11819:SF195">
    <property type="entry name" value="SODIUM_GLUCOSE COTRANSPORTER 4"/>
    <property type="match status" value="1"/>
</dbReference>
<name>A0A2D0NCH9_FLAN2</name>
<feature type="transmembrane region" description="Helical" evidence="7">
    <location>
        <begin position="6"/>
        <end position="27"/>
    </location>
</feature>
<organism evidence="8 9">
    <name type="scientific">Flavilitoribacter nigricans (strain ATCC 23147 / DSM 23189 / NBRC 102662 / NCIMB 1420 / SS-2)</name>
    <name type="common">Lewinella nigricans</name>
    <dbReference type="NCBI Taxonomy" id="1122177"/>
    <lineage>
        <taxon>Bacteria</taxon>
        <taxon>Pseudomonadati</taxon>
        <taxon>Bacteroidota</taxon>
        <taxon>Saprospiria</taxon>
        <taxon>Saprospirales</taxon>
        <taxon>Lewinellaceae</taxon>
        <taxon>Flavilitoribacter</taxon>
    </lineage>
</organism>
<keyword evidence="5 7" id="KW-0472">Membrane</keyword>
<feature type="transmembrane region" description="Helical" evidence="7">
    <location>
        <begin position="488"/>
        <end position="508"/>
    </location>
</feature>
<feature type="transmembrane region" description="Helical" evidence="7">
    <location>
        <begin position="520"/>
        <end position="541"/>
    </location>
</feature>
<keyword evidence="9" id="KW-1185">Reference proteome</keyword>
<feature type="transmembrane region" description="Helical" evidence="7">
    <location>
        <begin position="576"/>
        <end position="594"/>
    </location>
</feature>
<dbReference type="Pfam" id="PF00474">
    <property type="entry name" value="SSF"/>
    <property type="match status" value="1"/>
</dbReference>
<feature type="transmembrane region" description="Helical" evidence="7">
    <location>
        <begin position="428"/>
        <end position="448"/>
    </location>
</feature>
<dbReference type="OrthoDB" id="9814523at2"/>
<reference evidence="8 9" key="1">
    <citation type="submission" date="2017-10" db="EMBL/GenBank/DDBJ databases">
        <title>The draft genome sequence of Lewinella nigricans NBRC 102662.</title>
        <authorList>
            <person name="Wang K."/>
        </authorList>
    </citation>
    <scope>NUCLEOTIDE SEQUENCE [LARGE SCALE GENOMIC DNA]</scope>
    <source>
        <strain evidence="8 9">NBRC 102662</strain>
    </source>
</reference>
<dbReference type="InterPro" id="IPR001734">
    <property type="entry name" value="Na/solute_symporter"/>
</dbReference>
<dbReference type="EMBL" id="PDUD01000018">
    <property type="protein sequence ID" value="PHN06214.1"/>
    <property type="molecule type" value="Genomic_DNA"/>
</dbReference>
<dbReference type="PROSITE" id="PS50283">
    <property type="entry name" value="NA_SOLUT_SYMP_3"/>
    <property type="match status" value="1"/>
</dbReference>
<dbReference type="NCBIfam" id="TIGR00813">
    <property type="entry name" value="sss"/>
    <property type="match status" value="1"/>
</dbReference>
<keyword evidence="3 7" id="KW-0812">Transmembrane</keyword>
<dbReference type="PANTHER" id="PTHR11819">
    <property type="entry name" value="SOLUTE CARRIER FAMILY 5"/>
    <property type="match status" value="1"/>
</dbReference>
<feature type="transmembrane region" description="Helical" evidence="7">
    <location>
        <begin position="48"/>
        <end position="68"/>
    </location>
</feature>
<feature type="transmembrane region" description="Helical" evidence="7">
    <location>
        <begin position="121"/>
        <end position="142"/>
    </location>
</feature>
<comment type="subcellular location">
    <subcellularLocation>
        <location evidence="1">Membrane</location>
        <topology evidence="1">Multi-pass membrane protein</topology>
    </subcellularLocation>
</comment>
<dbReference type="CDD" id="cd10329">
    <property type="entry name" value="SLC5sbd_SGLT1-like"/>
    <property type="match status" value="1"/>
</dbReference>
<evidence type="ECO:0000313" key="8">
    <source>
        <dbReference type="EMBL" id="PHN06214.1"/>
    </source>
</evidence>
<feature type="transmembrane region" description="Helical" evidence="7">
    <location>
        <begin position="154"/>
        <end position="172"/>
    </location>
</feature>
<dbReference type="Proteomes" id="UP000223913">
    <property type="component" value="Unassembled WGS sequence"/>
</dbReference>
<feature type="transmembrane region" description="Helical" evidence="7">
    <location>
        <begin position="384"/>
        <end position="407"/>
    </location>
</feature>
<feature type="transmembrane region" description="Helical" evidence="7">
    <location>
        <begin position="80"/>
        <end position="100"/>
    </location>
</feature>
<feature type="transmembrane region" description="Helical" evidence="7">
    <location>
        <begin position="460"/>
        <end position="481"/>
    </location>
</feature>
<accession>A0A2D0NCH9</accession>
<sequence>MGTFQLTGLDIGIMVLYAIFIIGYGIYHGKQKNSEEYFLAGRNMTWPIVGISLFAANISSSTLVGLAGDAYKTNTQVFNYEWLATVVLVFFAIFFLPFYLRSNVYTMPEFLERRYDSRSRYYFSFITIVGNVLIDTAASLYVGSLVLKLLFPELSTAAVITILAVAAAAYTVPGGLNSVIQTEVIQAVLLIIGSCLITYYAFDQIGGWDELMTGLNQLGSRGELPQINDVDLAAMGLPPNTAIDSIPLADRIYQTEYYQPTTAEQILSLFRPEKDRFMPLSGLLIGAPILGFYFWANNQFMVQRVLGAKSLNHGRWGALFAGLLKLPVIFIMILPGTIAILLFQDVNIGELNYQLANGNICQNLIDCPNATYPLLLFNLLPKGILGLVLAGLLAAMMSSVSATFNSASTLITMDFVSKINPRLTSKQLVRTGQVATMTLVILACLWAPQIEKAASLWEYLQVVLSFIAPPVAATFIIGLFWKRANANGSIVSLLFGFAYAILFLIQSIRGVDSWFTNMHFLHRTALLFFLCLIVNVVTSLLTQPPPADKVANYTWNKKIIREETKELAELPWYKNYRYQSVILLVLTAILLYFFR</sequence>
<comment type="similarity">
    <text evidence="2 6">Belongs to the sodium:solute symporter (SSF) (TC 2.A.21) family.</text>
</comment>